<organism evidence="2 3">
    <name type="scientific">Cycloclasticus pugetii</name>
    <dbReference type="NCBI Taxonomy" id="34068"/>
    <lineage>
        <taxon>Bacteria</taxon>
        <taxon>Pseudomonadati</taxon>
        <taxon>Pseudomonadota</taxon>
        <taxon>Gammaproteobacteria</taxon>
        <taxon>Thiotrichales</taxon>
        <taxon>Piscirickettsiaceae</taxon>
        <taxon>Cycloclasticus</taxon>
    </lineage>
</organism>
<dbReference type="GO" id="GO:0004497">
    <property type="term" value="F:monooxygenase activity"/>
    <property type="evidence" value="ECO:0007669"/>
    <property type="project" value="UniProtKB-KW"/>
</dbReference>
<dbReference type="Gene3D" id="3.30.70.100">
    <property type="match status" value="1"/>
</dbReference>
<evidence type="ECO:0000313" key="3">
    <source>
        <dbReference type="Proteomes" id="UP000015462"/>
    </source>
</evidence>
<keyword evidence="2" id="KW-0560">Oxidoreductase</keyword>
<keyword evidence="2" id="KW-0503">Monooxygenase</keyword>
<evidence type="ECO:0000259" key="1">
    <source>
        <dbReference type="PROSITE" id="PS51725"/>
    </source>
</evidence>
<dbReference type="AlphaFoldDB" id="A0AB33Z1J7"/>
<evidence type="ECO:0000313" key="2">
    <source>
        <dbReference type="EMBL" id="EPD12953.1"/>
    </source>
</evidence>
<dbReference type="EMBL" id="ASHL01000005">
    <property type="protein sequence ID" value="EPD12953.1"/>
    <property type="molecule type" value="Genomic_DNA"/>
</dbReference>
<feature type="domain" description="ABM" evidence="1">
    <location>
        <begin position="3"/>
        <end position="92"/>
    </location>
</feature>
<gene>
    <name evidence="2" type="ORF">L196_07314</name>
</gene>
<protein>
    <submittedName>
        <fullName evidence="2">Antibiotic biosynthesis monooxygenase subfamily protein</fullName>
    </submittedName>
</protein>
<name>A0AB33Z1J7_9GAMM</name>
<dbReference type="Proteomes" id="UP000015462">
    <property type="component" value="Unassembled WGS sequence"/>
</dbReference>
<dbReference type="SUPFAM" id="SSF54909">
    <property type="entry name" value="Dimeric alpha+beta barrel"/>
    <property type="match status" value="1"/>
</dbReference>
<proteinExistence type="predicted"/>
<dbReference type="InterPro" id="IPR011008">
    <property type="entry name" value="Dimeric_a/b-barrel"/>
</dbReference>
<reference evidence="2 3" key="1">
    <citation type="journal article" date="2013" name="Genome Announc.">
        <title>Genome Sequence of the Pyrene- and Fluoranthene-Degrading Bacterium Cycloclasticus sp. Strain PY97M.</title>
        <authorList>
            <person name="Cui Z."/>
            <person name="Xu G."/>
            <person name="Li Q."/>
            <person name="Gao W."/>
            <person name="Zheng L."/>
        </authorList>
    </citation>
    <scope>NUCLEOTIDE SEQUENCE [LARGE SCALE GENOMIC DNA]</scope>
    <source>
        <strain evidence="2 3">PY97M</strain>
    </source>
</reference>
<comment type="caution">
    <text evidence="2">The sequence shown here is derived from an EMBL/GenBank/DDBJ whole genome shotgun (WGS) entry which is preliminary data.</text>
</comment>
<dbReference type="PROSITE" id="PS51725">
    <property type="entry name" value="ABM"/>
    <property type="match status" value="1"/>
</dbReference>
<dbReference type="RefSeq" id="WP_016390502.1">
    <property type="nucleotide sequence ID" value="NZ_KE646808.1"/>
</dbReference>
<dbReference type="InterPro" id="IPR007138">
    <property type="entry name" value="ABM_dom"/>
</dbReference>
<dbReference type="Pfam" id="PF03992">
    <property type="entry name" value="ABM"/>
    <property type="match status" value="1"/>
</dbReference>
<sequence length="97" mass="11195">MTVDVILDLQVNPENREELLSVFMSILPDTRAFKGCQSVSVTSDEDDRHHIVLLEKWDQRSDYESYMAWRTERGDIDKLANLLSSPPTTHYLTTVPI</sequence>
<accession>A0AB33Z1J7</accession>
<keyword evidence="3" id="KW-1185">Reference proteome</keyword>